<evidence type="ECO:0000256" key="2">
    <source>
        <dbReference type="ARBA" id="ARBA00022771"/>
    </source>
</evidence>
<dbReference type="InterPro" id="IPR013083">
    <property type="entry name" value="Znf_RING/FYVE/PHD"/>
</dbReference>
<dbReference type="Pfam" id="PF02190">
    <property type="entry name" value="LON_substr_bdg"/>
    <property type="match status" value="1"/>
</dbReference>
<evidence type="ECO:0000259" key="5">
    <source>
        <dbReference type="PROSITE" id="PS50089"/>
    </source>
</evidence>
<keyword evidence="1" id="KW-0479">Metal-binding</keyword>
<keyword evidence="7" id="KW-1185">Reference proteome</keyword>
<evidence type="ECO:0000313" key="7">
    <source>
        <dbReference type="Proteomes" id="UP000694865"/>
    </source>
</evidence>
<dbReference type="PANTHER" id="PTHR23327">
    <property type="entry name" value="RING FINGER PROTEIN 127"/>
    <property type="match status" value="1"/>
</dbReference>
<dbReference type="PROSITE" id="PS50089">
    <property type="entry name" value="ZF_RING_2"/>
    <property type="match status" value="2"/>
</dbReference>
<dbReference type="Pfam" id="PF13923">
    <property type="entry name" value="zf-C3HC4_2"/>
    <property type="match status" value="1"/>
</dbReference>
<dbReference type="PROSITE" id="PS51787">
    <property type="entry name" value="LON_N"/>
    <property type="match status" value="1"/>
</dbReference>
<dbReference type="PROSITE" id="PS00518">
    <property type="entry name" value="ZF_RING_1"/>
    <property type="match status" value="2"/>
</dbReference>
<evidence type="ECO:0000256" key="1">
    <source>
        <dbReference type="ARBA" id="ARBA00022723"/>
    </source>
</evidence>
<dbReference type="InterPro" id="IPR017907">
    <property type="entry name" value="Znf_RING_CS"/>
</dbReference>
<dbReference type="Pfam" id="PF00097">
    <property type="entry name" value="zf-C3HC4"/>
    <property type="match status" value="1"/>
</dbReference>
<feature type="domain" description="Lon N-terminal" evidence="6">
    <location>
        <begin position="437"/>
        <end position="647"/>
    </location>
</feature>
<dbReference type="SMART" id="SM00184">
    <property type="entry name" value="RING"/>
    <property type="match status" value="2"/>
</dbReference>
<dbReference type="InterPro" id="IPR011990">
    <property type="entry name" value="TPR-like_helical_dom_sf"/>
</dbReference>
<dbReference type="InterPro" id="IPR046336">
    <property type="entry name" value="Lon_prtase_N_sf"/>
</dbReference>
<dbReference type="Gene3D" id="1.25.40.10">
    <property type="entry name" value="Tetratricopeptide repeat domain"/>
    <property type="match status" value="1"/>
</dbReference>
<name>A0ABM0M9B3_SACKO</name>
<dbReference type="CDD" id="cd16513">
    <property type="entry name" value="RING-HC_LONFs_rpt1"/>
    <property type="match status" value="1"/>
</dbReference>
<dbReference type="InterPro" id="IPR001841">
    <property type="entry name" value="Znf_RING"/>
</dbReference>
<feature type="domain" description="RING-type" evidence="5">
    <location>
        <begin position="105"/>
        <end position="142"/>
    </location>
</feature>
<dbReference type="SUPFAM" id="SSF57850">
    <property type="entry name" value="RING/U-box"/>
    <property type="match status" value="2"/>
</dbReference>
<dbReference type="PANTHER" id="PTHR23327:SF42">
    <property type="entry name" value="LON PEPTIDASE N-TERMINAL DOMAIN AND RING FINGER PROTEIN C14F5.10C"/>
    <property type="match status" value="1"/>
</dbReference>
<dbReference type="InterPro" id="IPR018957">
    <property type="entry name" value="Znf_C3HC4_RING-type"/>
</dbReference>
<keyword evidence="2 4" id="KW-0863">Zinc-finger</keyword>
<organism evidence="7 8">
    <name type="scientific">Saccoglossus kowalevskii</name>
    <name type="common">Acorn worm</name>
    <dbReference type="NCBI Taxonomy" id="10224"/>
    <lineage>
        <taxon>Eukaryota</taxon>
        <taxon>Metazoa</taxon>
        <taxon>Hemichordata</taxon>
        <taxon>Enteropneusta</taxon>
        <taxon>Harrimaniidae</taxon>
        <taxon>Saccoglossus</taxon>
    </lineage>
</organism>
<dbReference type="RefSeq" id="XP_006816604.1">
    <property type="nucleotide sequence ID" value="XM_006816541.1"/>
</dbReference>
<dbReference type="GeneID" id="100373920"/>
<dbReference type="SUPFAM" id="SSF48452">
    <property type="entry name" value="TPR-like"/>
    <property type="match status" value="1"/>
</dbReference>
<gene>
    <name evidence="8" type="primary">LOC100373920</name>
</gene>
<dbReference type="CDD" id="cd16514">
    <property type="entry name" value="RING-HC_LONFs_rpt2"/>
    <property type="match status" value="1"/>
</dbReference>
<dbReference type="SMART" id="SM00464">
    <property type="entry name" value="LON"/>
    <property type="match status" value="1"/>
</dbReference>
<keyword evidence="3" id="KW-0862">Zinc</keyword>
<evidence type="ECO:0000256" key="4">
    <source>
        <dbReference type="PROSITE-ProRule" id="PRU00175"/>
    </source>
</evidence>
<evidence type="ECO:0000259" key="6">
    <source>
        <dbReference type="PROSITE" id="PS51787"/>
    </source>
</evidence>
<accession>A0ABM0M9B3</accession>
<dbReference type="Gene3D" id="3.30.40.10">
    <property type="entry name" value="Zinc/RING finger domain, C3HC4 (zinc finger)"/>
    <property type="match status" value="2"/>
</dbReference>
<dbReference type="InterPro" id="IPR015947">
    <property type="entry name" value="PUA-like_sf"/>
</dbReference>
<proteinExistence type="predicted"/>
<protein>
    <submittedName>
        <fullName evidence="8">LON peptidase N-terminal domain and RING finger protein 3-like</fullName>
    </submittedName>
</protein>
<evidence type="ECO:0000313" key="8">
    <source>
        <dbReference type="RefSeq" id="XP_006816604.1"/>
    </source>
</evidence>
<dbReference type="SUPFAM" id="SSF88697">
    <property type="entry name" value="PUA domain-like"/>
    <property type="match status" value="1"/>
</dbReference>
<feature type="domain" description="RING-type" evidence="5">
    <location>
        <begin position="358"/>
        <end position="396"/>
    </location>
</feature>
<dbReference type="Proteomes" id="UP000694865">
    <property type="component" value="Unplaced"/>
</dbReference>
<dbReference type="Gene3D" id="2.30.130.40">
    <property type="entry name" value="LON domain-like"/>
    <property type="match status" value="1"/>
</dbReference>
<reference evidence="8" key="1">
    <citation type="submission" date="2025-08" db="UniProtKB">
        <authorList>
            <consortium name="RefSeq"/>
        </authorList>
    </citation>
    <scope>IDENTIFICATION</scope>
    <source>
        <tissue evidence="8">Testes</tissue>
    </source>
</reference>
<dbReference type="InterPro" id="IPR003111">
    <property type="entry name" value="Lon_prtase_N"/>
</dbReference>
<sequence>MEDVAKTAFLSHKYDLAAQIYASVLVEHGNNDQELCLCLADALVRSGKLNESVDAYLRATRIGHVSPERLVHLVTGIVDTECKHLTLFTRHRKRDRDTPSDLVSCSMCNGLIHEPVTIPCGHTYCKQCVSQKQKSQTCGLCSTHVSNIEHSTFKINVGLSRVFEKLFSEETRSRRIRAEGNRLFADGQLQAALDKYTEAITLVPTEHLLFSNRSHVYATQGKLQEALVDANEACKLKPAWPKGYYRKATALIGLGRYQDAGVTLLLCLAVDHNYIPAKRELARVLHHILSPASSGKERPEQSSITGDLNSQHIAISETIYTMIQMANSEVDKLNEAEFTSFKNREIDMEKIDKDDFECSLCFRLLYAPVTTPCGHMFCCHCLDRCLDHSNRCPLCKDSLIEYLAERRKNITVVMEKLIKMIFPNEYEERKKLHDSEMEALANISEIPVFVCTLALPSIVCPLHIFEPRYRLMVRQCMETGARQFGMCLPNSDENGFVDYGCMLEIRDVQHIPDGRSIVDCIGGRRFKVLERGMRDGYHTAKVVFIKDAKVEDEDELQQLKSLHLEVYEESAKWFNGLNLIIKHQIRNHLGNMPACDDDPQEATHGPKWTWWLLGVLPLDSNTQMAVLSTTTLKERLIALRRALNDVSSQGS</sequence>
<dbReference type="InterPro" id="IPR019734">
    <property type="entry name" value="TPR_rpt"/>
</dbReference>
<evidence type="ECO:0000256" key="3">
    <source>
        <dbReference type="ARBA" id="ARBA00022833"/>
    </source>
</evidence>
<dbReference type="SMART" id="SM00028">
    <property type="entry name" value="TPR"/>
    <property type="match status" value="4"/>
</dbReference>